<accession>A0ABS3YU76</accession>
<keyword evidence="3" id="KW-1185">Reference proteome</keyword>
<dbReference type="Gene3D" id="1.10.150.20">
    <property type="entry name" value="5' to 3' exonuclease, C-terminal subdomain"/>
    <property type="match status" value="1"/>
</dbReference>
<evidence type="ECO:0000313" key="3">
    <source>
        <dbReference type="Proteomes" id="UP000677244"/>
    </source>
</evidence>
<evidence type="ECO:0000313" key="2">
    <source>
        <dbReference type="EMBL" id="MBO9201399.1"/>
    </source>
</evidence>
<dbReference type="Proteomes" id="UP000677244">
    <property type="component" value="Unassembled WGS sequence"/>
</dbReference>
<dbReference type="Pfam" id="PF03118">
    <property type="entry name" value="RNA_pol_A_CTD"/>
    <property type="match status" value="1"/>
</dbReference>
<organism evidence="2 3">
    <name type="scientific">Niastella soli</name>
    <dbReference type="NCBI Taxonomy" id="2821487"/>
    <lineage>
        <taxon>Bacteria</taxon>
        <taxon>Pseudomonadati</taxon>
        <taxon>Bacteroidota</taxon>
        <taxon>Chitinophagia</taxon>
        <taxon>Chitinophagales</taxon>
        <taxon>Chitinophagaceae</taxon>
        <taxon>Niastella</taxon>
    </lineage>
</organism>
<gene>
    <name evidence="2" type="ORF">J7I42_14050</name>
</gene>
<reference evidence="2 3" key="1">
    <citation type="submission" date="2021-03" db="EMBL/GenBank/DDBJ databases">
        <title>Assistant Professor.</title>
        <authorList>
            <person name="Huq M.A."/>
        </authorList>
    </citation>
    <scope>NUCLEOTIDE SEQUENCE [LARGE SCALE GENOMIC DNA]</scope>
    <source>
        <strain evidence="2 3">MAH-29</strain>
    </source>
</reference>
<name>A0ABS3YU76_9BACT</name>
<dbReference type="InterPro" id="IPR011260">
    <property type="entry name" value="RNAP_asu_C"/>
</dbReference>
<dbReference type="EMBL" id="JAGHKO010000002">
    <property type="protein sequence ID" value="MBO9201399.1"/>
    <property type="molecule type" value="Genomic_DNA"/>
</dbReference>
<feature type="domain" description="RNA polymerase alpha subunit C-terminal" evidence="1">
    <location>
        <begin position="40"/>
        <end position="100"/>
    </location>
</feature>
<protein>
    <recommendedName>
        <fullName evidence="1">RNA polymerase alpha subunit C-terminal domain-containing protein</fullName>
    </recommendedName>
</protein>
<evidence type="ECO:0000259" key="1">
    <source>
        <dbReference type="Pfam" id="PF03118"/>
    </source>
</evidence>
<comment type="caution">
    <text evidence="2">The sequence shown here is derived from an EMBL/GenBank/DDBJ whole genome shotgun (WGS) entry which is preliminary data.</text>
</comment>
<proteinExistence type="predicted"/>
<dbReference type="RefSeq" id="WP_209139448.1">
    <property type="nucleotide sequence ID" value="NZ_JAGHKO010000002.1"/>
</dbReference>
<sequence>MDRYTPDILFVQRSIQLFDVNKCKILAHWLDERIRTMEIDKQQFKTSITELNLSKRALHVLQYNNIITIGQLLAQAVNWDNIYVLRGAGAKVREEIYNKVVELRKQR</sequence>
<dbReference type="SUPFAM" id="SSF47789">
    <property type="entry name" value="C-terminal domain of RNA polymerase alpha subunit"/>
    <property type="match status" value="1"/>
</dbReference>